<dbReference type="STRING" id="526729.SAMN04324258_4098"/>
<feature type="domain" description="RNA polymerase sigma factor 70 region 4 type 2" evidence="7">
    <location>
        <begin position="120"/>
        <end position="170"/>
    </location>
</feature>
<evidence type="ECO:0000313" key="9">
    <source>
        <dbReference type="Proteomes" id="UP000189777"/>
    </source>
</evidence>
<dbReference type="InterPro" id="IPR013249">
    <property type="entry name" value="RNA_pol_sigma70_r4_t2"/>
</dbReference>
<dbReference type="InterPro" id="IPR052704">
    <property type="entry name" value="ECF_Sigma-70_Domain"/>
</dbReference>
<evidence type="ECO:0000259" key="7">
    <source>
        <dbReference type="Pfam" id="PF08281"/>
    </source>
</evidence>
<name>A0A1T5LZ05_9MICO</name>
<dbReference type="Gene3D" id="1.10.10.10">
    <property type="entry name" value="Winged helix-like DNA-binding domain superfamily/Winged helix DNA-binding domain"/>
    <property type="match status" value="1"/>
</dbReference>
<dbReference type="InterPro" id="IPR013324">
    <property type="entry name" value="RNA_pol_sigma_r3/r4-like"/>
</dbReference>
<dbReference type="GO" id="GO:0003677">
    <property type="term" value="F:DNA binding"/>
    <property type="evidence" value="ECO:0007669"/>
    <property type="project" value="InterPro"/>
</dbReference>
<sequence length="297" mass="31632">MSANQFTADQFETFRPHLRAVAYRVLGSTADAEDAVQDAWVRAQSAGAAGVENLGGWLTTIVGRVALNLLRSRTTRREAAWDAAVGDGWDGHLPDLLVAPVDGPDAPERRAVESDQVGAALMVVLDSLAPAERVAFVLHDQFAVPFEEIAPLVDRSLAATRQLASRARRKVRDAVPAQDDVARRREVVTAYLAASQAGDFDGLVALLDPEVTVRLDYGPGDLSRLLRGARAVAEQARLHFGTARNSRLALVAGSPGLVTVLDDGTVYSVLAFTVRGGRVVGIDILSDAGRLAGVLPR</sequence>
<dbReference type="Proteomes" id="UP000189777">
    <property type="component" value="Unassembled WGS sequence"/>
</dbReference>
<keyword evidence="3" id="KW-0805">Transcription regulation</keyword>
<dbReference type="OrthoDB" id="3211555at2"/>
<dbReference type="EMBL" id="FUZQ01000008">
    <property type="protein sequence ID" value="SKC80819.1"/>
    <property type="molecule type" value="Genomic_DNA"/>
</dbReference>
<dbReference type="GO" id="GO:0006352">
    <property type="term" value="P:DNA-templated transcription initiation"/>
    <property type="evidence" value="ECO:0007669"/>
    <property type="project" value="InterPro"/>
</dbReference>
<dbReference type="RefSeq" id="WP_079576446.1">
    <property type="nucleotide sequence ID" value="NZ_FUZQ01000008.1"/>
</dbReference>
<gene>
    <name evidence="8" type="ORF">SAMN04324258_4098</name>
</gene>
<feature type="domain" description="RNA polymerase sigma-70 region 2" evidence="6">
    <location>
        <begin position="11"/>
        <end position="74"/>
    </location>
</feature>
<dbReference type="Pfam" id="PF08281">
    <property type="entry name" value="Sigma70_r4_2"/>
    <property type="match status" value="1"/>
</dbReference>
<dbReference type="InterPro" id="IPR007627">
    <property type="entry name" value="RNA_pol_sigma70_r2"/>
</dbReference>
<dbReference type="Gene3D" id="3.10.450.50">
    <property type="match status" value="1"/>
</dbReference>
<dbReference type="SUPFAM" id="SSF54427">
    <property type="entry name" value="NTF2-like"/>
    <property type="match status" value="1"/>
</dbReference>
<dbReference type="PANTHER" id="PTHR30173">
    <property type="entry name" value="SIGMA 19 FACTOR"/>
    <property type="match status" value="1"/>
</dbReference>
<dbReference type="PANTHER" id="PTHR30173:SF43">
    <property type="entry name" value="ECF RNA POLYMERASE SIGMA FACTOR SIGI-RELATED"/>
    <property type="match status" value="1"/>
</dbReference>
<organism evidence="8 9">
    <name type="scientific">Krasilnikoviella flava</name>
    <dbReference type="NCBI Taxonomy" id="526729"/>
    <lineage>
        <taxon>Bacteria</taxon>
        <taxon>Bacillati</taxon>
        <taxon>Actinomycetota</taxon>
        <taxon>Actinomycetes</taxon>
        <taxon>Micrococcales</taxon>
        <taxon>Promicromonosporaceae</taxon>
        <taxon>Krasilnikoviella</taxon>
    </lineage>
</organism>
<dbReference type="InterPro" id="IPR014284">
    <property type="entry name" value="RNA_pol_sigma-70_dom"/>
</dbReference>
<reference evidence="8 9" key="1">
    <citation type="submission" date="2017-02" db="EMBL/GenBank/DDBJ databases">
        <authorList>
            <person name="Peterson S.W."/>
        </authorList>
    </citation>
    <scope>NUCLEOTIDE SEQUENCE [LARGE SCALE GENOMIC DNA]</scope>
    <source>
        <strain evidence="8 9">DSM 21481</strain>
    </source>
</reference>
<comment type="subunit">
    <text evidence="2">Interacts transiently with the RNA polymerase catalytic core formed by RpoA, RpoB, RpoC and RpoZ (2 alpha, 1 beta, 1 beta' and 1 omega subunit) to form the RNA polymerase holoenzyme that can initiate transcription.</text>
</comment>
<evidence type="ECO:0000256" key="3">
    <source>
        <dbReference type="ARBA" id="ARBA00023015"/>
    </source>
</evidence>
<protein>
    <submittedName>
        <fullName evidence="8">RNA polymerase sigma-70 factor, ECF subfamily</fullName>
    </submittedName>
</protein>
<dbReference type="InterPro" id="IPR032710">
    <property type="entry name" value="NTF2-like_dom_sf"/>
</dbReference>
<dbReference type="InterPro" id="IPR013325">
    <property type="entry name" value="RNA_pol_sigma_r2"/>
</dbReference>
<comment type="similarity">
    <text evidence="1">Belongs to the sigma-70 factor family. ECF subfamily.</text>
</comment>
<keyword evidence="9" id="KW-1185">Reference proteome</keyword>
<dbReference type="InterPro" id="IPR036388">
    <property type="entry name" value="WH-like_DNA-bd_sf"/>
</dbReference>
<evidence type="ECO:0000313" key="8">
    <source>
        <dbReference type="EMBL" id="SKC80819.1"/>
    </source>
</evidence>
<proteinExistence type="inferred from homology"/>
<evidence type="ECO:0000256" key="5">
    <source>
        <dbReference type="ARBA" id="ARBA00023163"/>
    </source>
</evidence>
<evidence type="ECO:0000256" key="4">
    <source>
        <dbReference type="ARBA" id="ARBA00023082"/>
    </source>
</evidence>
<dbReference type="Gene3D" id="1.10.1740.10">
    <property type="match status" value="1"/>
</dbReference>
<dbReference type="GO" id="GO:0016987">
    <property type="term" value="F:sigma factor activity"/>
    <property type="evidence" value="ECO:0007669"/>
    <property type="project" value="UniProtKB-KW"/>
</dbReference>
<dbReference type="SUPFAM" id="SSF88946">
    <property type="entry name" value="Sigma2 domain of RNA polymerase sigma factors"/>
    <property type="match status" value="1"/>
</dbReference>
<dbReference type="AlphaFoldDB" id="A0A1T5LZ05"/>
<keyword evidence="5" id="KW-0804">Transcription</keyword>
<dbReference type="Pfam" id="PF04542">
    <property type="entry name" value="Sigma70_r2"/>
    <property type="match status" value="1"/>
</dbReference>
<keyword evidence="4" id="KW-0731">Sigma factor</keyword>
<dbReference type="NCBIfam" id="TIGR02937">
    <property type="entry name" value="sigma70-ECF"/>
    <property type="match status" value="1"/>
</dbReference>
<evidence type="ECO:0000256" key="2">
    <source>
        <dbReference type="ARBA" id="ARBA00011344"/>
    </source>
</evidence>
<evidence type="ECO:0000256" key="1">
    <source>
        <dbReference type="ARBA" id="ARBA00010641"/>
    </source>
</evidence>
<evidence type="ECO:0000259" key="6">
    <source>
        <dbReference type="Pfam" id="PF04542"/>
    </source>
</evidence>
<dbReference type="SUPFAM" id="SSF88659">
    <property type="entry name" value="Sigma3 and sigma4 domains of RNA polymerase sigma factors"/>
    <property type="match status" value="1"/>
</dbReference>
<accession>A0A1T5LZ05</accession>